<feature type="transmembrane region" description="Helical" evidence="2">
    <location>
        <begin position="45"/>
        <end position="63"/>
    </location>
</feature>
<reference evidence="4" key="1">
    <citation type="journal article" date="2019" name="Int. J. Syst. Evol. Microbiol.">
        <title>The Global Catalogue of Microorganisms (GCM) 10K type strain sequencing project: providing services to taxonomists for standard genome sequencing and annotation.</title>
        <authorList>
            <consortium name="The Broad Institute Genomics Platform"/>
            <consortium name="The Broad Institute Genome Sequencing Center for Infectious Disease"/>
            <person name="Wu L."/>
            <person name="Ma J."/>
        </authorList>
    </citation>
    <scope>NUCLEOTIDE SEQUENCE [LARGE SCALE GENOMIC DNA]</scope>
    <source>
        <strain evidence="4">KCTC 19812</strain>
    </source>
</reference>
<dbReference type="Proteomes" id="UP001597414">
    <property type="component" value="Unassembled WGS sequence"/>
</dbReference>
<feature type="compositionally biased region" description="Basic and acidic residues" evidence="1">
    <location>
        <begin position="146"/>
        <end position="159"/>
    </location>
</feature>
<evidence type="ECO:0000313" key="3">
    <source>
        <dbReference type="EMBL" id="MFD2203474.1"/>
    </source>
</evidence>
<name>A0ABW5BEH2_9BACT</name>
<evidence type="ECO:0000313" key="4">
    <source>
        <dbReference type="Proteomes" id="UP001597414"/>
    </source>
</evidence>
<proteinExistence type="predicted"/>
<comment type="caution">
    <text evidence="3">The sequence shown here is derived from an EMBL/GenBank/DDBJ whole genome shotgun (WGS) entry which is preliminary data.</text>
</comment>
<evidence type="ECO:0000256" key="1">
    <source>
        <dbReference type="SAM" id="MobiDB-lite"/>
    </source>
</evidence>
<protein>
    <submittedName>
        <fullName evidence="3">Uncharacterized protein</fullName>
    </submittedName>
</protein>
<feature type="compositionally biased region" description="Polar residues" evidence="1">
    <location>
        <begin position="82"/>
        <end position="96"/>
    </location>
</feature>
<feature type="region of interest" description="Disordered" evidence="1">
    <location>
        <begin position="82"/>
        <end position="162"/>
    </location>
</feature>
<feature type="compositionally biased region" description="Basic and acidic residues" evidence="1">
    <location>
        <begin position="97"/>
        <end position="137"/>
    </location>
</feature>
<dbReference type="RefSeq" id="WP_380805951.1">
    <property type="nucleotide sequence ID" value="NZ_JBHUIV010000025.1"/>
</dbReference>
<sequence length="254" mass="28925">MANVNNKFDQYFREKLREHEEKPSELVWERLENQLDKKKAGGYPFLKIAATILLLLGLGYIIWNSSDKNEQAPELLSDVIENESQVQEPNESFQNTIKEEKPENEEPKIIEPKEAPKTDIVPKKKSDSKPIKQKISEGPKSLLAKAETEAEREKSKETAIELPNLTLPELNIEEAIASNLEEEESTEDFVEYRIIIKSNGLKDEPKKQTLIEGIENNVNKIGGFLTKVEQGFADLQDAKDNLFASNSTKKERSK</sequence>
<accession>A0ABW5BEH2</accession>
<gene>
    <name evidence="3" type="ORF">ACFSKV_17975</name>
</gene>
<organism evidence="3 4">
    <name type="scientific">Shivajiella indica</name>
    <dbReference type="NCBI Taxonomy" id="872115"/>
    <lineage>
        <taxon>Bacteria</taxon>
        <taxon>Pseudomonadati</taxon>
        <taxon>Bacteroidota</taxon>
        <taxon>Cytophagia</taxon>
        <taxon>Cytophagales</taxon>
        <taxon>Cyclobacteriaceae</taxon>
        <taxon>Shivajiella</taxon>
    </lineage>
</organism>
<keyword evidence="2" id="KW-1133">Transmembrane helix</keyword>
<dbReference type="EMBL" id="JBHUIV010000025">
    <property type="protein sequence ID" value="MFD2203474.1"/>
    <property type="molecule type" value="Genomic_DNA"/>
</dbReference>
<evidence type="ECO:0000256" key="2">
    <source>
        <dbReference type="SAM" id="Phobius"/>
    </source>
</evidence>
<keyword evidence="2" id="KW-0472">Membrane</keyword>
<keyword evidence="4" id="KW-1185">Reference proteome</keyword>
<keyword evidence="2" id="KW-0812">Transmembrane</keyword>